<dbReference type="InterPro" id="IPR036291">
    <property type="entry name" value="NAD(P)-bd_dom_sf"/>
</dbReference>
<proteinExistence type="predicted"/>
<dbReference type="RefSeq" id="WP_095448401.1">
    <property type="nucleotide sequence ID" value="NZ_CP022605.1"/>
</dbReference>
<accession>A0A248UNC8</accession>
<feature type="domain" description="Enoyl reductase (ER)" evidence="3">
    <location>
        <begin position="10"/>
        <end position="317"/>
    </location>
</feature>
<evidence type="ECO:0000256" key="1">
    <source>
        <dbReference type="ARBA" id="ARBA00022857"/>
    </source>
</evidence>
<organism evidence="4 5">
    <name type="scientific">Ochrobactrum quorumnocens</name>
    <dbReference type="NCBI Taxonomy" id="271865"/>
    <lineage>
        <taxon>Bacteria</taxon>
        <taxon>Pseudomonadati</taxon>
        <taxon>Pseudomonadota</taxon>
        <taxon>Alphaproteobacteria</taxon>
        <taxon>Hyphomicrobiales</taxon>
        <taxon>Brucellaceae</taxon>
        <taxon>Brucella/Ochrobactrum group</taxon>
        <taxon>Ochrobactrum</taxon>
    </lineage>
</organism>
<reference evidence="4 5" key="1">
    <citation type="submission" date="2017-07" db="EMBL/GenBank/DDBJ databases">
        <title>Phylogenetic study on the rhizospheric bacterium Ochrobactrum sp. A44.</title>
        <authorList>
            <person name="Krzyzanowska D.M."/>
            <person name="Ossowicki A."/>
            <person name="Rajewska M."/>
            <person name="Maciag T."/>
            <person name="Kaczynski Z."/>
            <person name="Czerwicka M."/>
            <person name="Jafra S."/>
        </authorList>
    </citation>
    <scope>NUCLEOTIDE SEQUENCE [LARGE SCALE GENOMIC DNA]</scope>
    <source>
        <strain evidence="4 5">A44</strain>
        <plasmid evidence="4 5">unnamed1</plasmid>
    </source>
</reference>
<dbReference type="OrthoDB" id="7355832at2"/>
<dbReference type="GO" id="GO:0016651">
    <property type="term" value="F:oxidoreductase activity, acting on NAD(P)H"/>
    <property type="evidence" value="ECO:0007669"/>
    <property type="project" value="TreeGrafter"/>
</dbReference>
<keyword evidence="1" id="KW-0521">NADP</keyword>
<gene>
    <name evidence="4" type="ORF">CES85_3247</name>
</gene>
<evidence type="ECO:0000313" key="4">
    <source>
        <dbReference type="EMBL" id="ASV87819.1"/>
    </source>
</evidence>
<dbReference type="Pfam" id="PF08240">
    <property type="entry name" value="ADH_N"/>
    <property type="match status" value="1"/>
</dbReference>
<evidence type="ECO:0000256" key="2">
    <source>
        <dbReference type="ARBA" id="ARBA00023002"/>
    </source>
</evidence>
<dbReference type="Gene3D" id="3.40.50.720">
    <property type="entry name" value="NAD(P)-binding Rossmann-like Domain"/>
    <property type="match status" value="1"/>
</dbReference>
<keyword evidence="4" id="KW-0614">Plasmid</keyword>
<dbReference type="InterPro" id="IPR011032">
    <property type="entry name" value="GroES-like_sf"/>
</dbReference>
<name>A0A248UNC8_9HYPH</name>
<dbReference type="KEGG" id="och:CES85_3247"/>
<protein>
    <submittedName>
        <fullName evidence="4">Zinc-binding dehydrogenase family protein</fullName>
    </submittedName>
</protein>
<evidence type="ECO:0000313" key="5">
    <source>
        <dbReference type="Proteomes" id="UP000215256"/>
    </source>
</evidence>
<dbReference type="SUPFAM" id="SSF50129">
    <property type="entry name" value="GroES-like"/>
    <property type="match status" value="1"/>
</dbReference>
<dbReference type="Gene3D" id="3.90.180.10">
    <property type="entry name" value="Medium-chain alcohol dehydrogenases, catalytic domain"/>
    <property type="match status" value="1"/>
</dbReference>
<geneLocation type="plasmid" evidence="4 5">
    <name>unnamed1</name>
</geneLocation>
<dbReference type="InterPro" id="IPR013154">
    <property type="entry name" value="ADH-like_N"/>
</dbReference>
<dbReference type="GO" id="GO:0070402">
    <property type="term" value="F:NADPH binding"/>
    <property type="evidence" value="ECO:0007669"/>
    <property type="project" value="TreeGrafter"/>
</dbReference>
<evidence type="ECO:0000259" key="3">
    <source>
        <dbReference type="SMART" id="SM00829"/>
    </source>
</evidence>
<dbReference type="InterPro" id="IPR020843">
    <property type="entry name" value="ER"/>
</dbReference>
<dbReference type="Pfam" id="PF00107">
    <property type="entry name" value="ADH_zinc_N"/>
    <property type="match status" value="1"/>
</dbReference>
<dbReference type="EMBL" id="CP022605">
    <property type="protein sequence ID" value="ASV87819.1"/>
    <property type="molecule type" value="Genomic_DNA"/>
</dbReference>
<dbReference type="SUPFAM" id="SSF51735">
    <property type="entry name" value="NAD(P)-binding Rossmann-fold domains"/>
    <property type="match status" value="1"/>
</dbReference>
<dbReference type="SMART" id="SM00829">
    <property type="entry name" value="PKS_ER"/>
    <property type="match status" value="1"/>
</dbReference>
<keyword evidence="2" id="KW-0560">Oxidoreductase</keyword>
<sequence>MKAAVYDHSGTPDVLHYADVPDPVCPKDGVLIRIEAAAIEGGDLINRASAPPPHPGFIGGYAAAGEVIEVGEKVKSRHVGQKVTSFDLGGSHAELRAVPASRTWPVPEGLDMYAAAALPISFGTAHHCLFARGGLKRGETVLIQAGAGGVGLAAIQLAHHAGATVLATVSGGERAERLTGLGLDHAIDHRLVDVVETVMRLTEGRGVNLVVDPVGATLQDSLAVLRPEGRLVFVGNAGGSQPSIDLWSVLQANQSLYGVFMGTQFEKPDVYATVSQMLGWAAAGDIKVVVDRTFPLSAAAEAHAYAESNSILGRVVIVPAGR</sequence>
<dbReference type="AlphaFoldDB" id="A0A248UNC8"/>
<dbReference type="Proteomes" id="UP000215256">
    <property type="component" value="Plasmid unnamed1"/>
</dbReference>
<dbReference type="PANTHER" id="PTHR48106">
    <property type="entry name" value="QUINONE OXIDOREDUCTASE PIG3-RELATED"/>
    <property type="match status" value="1"/>
</dbReference>
<dbReference type="InterPro" id="IPR013149">
    <property type="entry name" value="ADH-like_C"/>
</dbReference>